<dbReference type="AlphaFoldDB" id="U5CYW6"/>
<name>U5CYW6_AMBTC</name>
<dbReference type="Proteomes" id="UP000017836">
    <property type="component" value="Unassembled WGS sequence"/>
</dbReference>
<sequence length="84" mass="9425">MEWRIGEDRPLREEEEGHKGQGIDEQGGHQWYCSFARVELHVQRPVGQQRRAKVAEVAQKMGEGGGSAPPIEETIGLQVAWANM</sequence>
<evidence type="ECO:0000256" key="1">
    <source>
        <dbReference type="SAM" id="MobiDB-lite"/>
    </source>
</evidence>
<feature type="compositionally biased region" description="Basic and acidic residues" evidence="1">
    <location>
        <begin position="1"/>
        <end position="22"/>
    </location>
</feature>
<keyword evidence="3" id="KW-1185">Reference proteome</keyword>
<evidence type="ECO:0000313" key="2">
    <source>
        <dbReference type="EMBL" id="ERN15155.1"/>
    </source>
</evidence>
<dbReference type="EMBL" id="KI392510">
    <property type="protein sequence ID" value="ERN15155.1"/>
    <property type="molecule type" value="Genomic_DNA"/>
</dbReference>
<protein>
    <submittedName>
        <fullName evidence="2">Uncharacterized protein</fullName>
    </submittedName>
</protein>
<dbReference type="HOGENOM" id="CLU_2530493_0_0_1"/>
<feature type="region of interest" description="Disordered" evidence="1">
    <location>
        <begin position="1"/>
        <end position="26"/>
    </location>
</feature>
<organism evidence="2 3">
    <name type="scientific">Amborella trichopoda</name>
    <dbReference type="NCBI Taxonomy" id="13333"/>
    <lineage>
        <taxon>Eukaryota</taxon>
        <taxon>Viridiplantae</taxon>
        <taxon>Streptophyta</taxon>
        <taxon>Embryophyta</taxon>
        <taxon>Tracheophyta</taxon>
        <taxon>Spermatophyta</taxon>
        <taxon>Magnoliopsida</taxon>
        <taxon>Amborellales</taxon>
        <taxon>Amborellaceae</taxon>
        <taxon>Amborella</taxon>
    </lineage>
</organism>
<gene>
    <name evidence="2" type="ORF">AMTR_s00056p00134140</name>
</gene>
<proteinExistence type="predicted"/>
<dbReference type="Gramene" id="ERN15155">
    <property type="protein sequence ID" value="ERN15155"/>
    <property type="gene ID" value="AMTR_s00056p00134140"/>
</dbReference>
<evidence type="ECO:0000313" key="3">
    <source>
        <dbReference type="Proteomes" id="UP000017836"/>
    </source>
</evidence>
<reference evidence="3" key="1">
    <citation type="journal article" date="2013" name="Science">
        <title>The Amborella genome and the evolution of flowering plants.</title>
        <authorList>
            <consortium name="Amborella Genome Project"/>
        </authorList>
    </citation>
    <scope>NUCLEOTIDE SEQUENCE [LARGE SCALE GENOMIC DNA]</scope>
</reference>
<accession>U5CYW6</accession>